<evidence type="ECO:0000256" key="5">
    <source>
        <dbReference type="ARBA" id="ARBA00023306"/>
    </source>
</evidence>
<dbReference type="InterPro" id="IPR024790">
    <property type="entry name" value="APC4_long_dom"/>
</dbReference>
<keyword evidence="3" id="KW-0498">Mitosis</keyword>
<proteinExistence type="predicted"/>
<dbReference type="GO" id="GO:0070979">
    <property type="term" value="P:protein K11-linked ubiquitination"/>
    <property type="evidence" value="ECO:0007669"/>
    <property type="project" value="TreeGrafter"/>
</dbReference>
<keyword evidence="2" id="KW-0132">Cell division</keyword>
<evidence type="ECO:0000256" key="3">
    <source>
        <dbReference type="ARBA" id="ARBA00022776"/>
    </source>
</evidence>
<keyword evidence="5" id="KW-0131">Cell cycle</keyword>
<evidence type="ECO:0000256" key="1">
    <source>
        <dbReference type="ARBA" id="ARBA00016067"/>
    </source>
</evidence>
<dbReference type="EMBL" id="VXIT01000006">
    <property type="protein sequence ID" value="KAA6412109.1"/>
    <property type="molecule type" value="Genomic_DNA"/>
</dbReference>
<gene>
    <name evidence="8" type="ORF">FRX48_04259</name>
</gene>
<dbReference type="InterPro" id="IPR015943">
    <property type="entry name" value="WD40/YVTN_repeat-like_dom_sf"/>
</dbReference>
<protein>
    <recommendedName>
        <fullName evidence="1">Anaphase-promoting complex subunit 4</fullName>
    </recommendedName>
</protein>
<feature type="domain" description="Anaphase-promoting complex subunit 4-like WD40" evidence="6">
    <location>
        <begin position="34"/>
        <end position="125"/>
    </location>
</feature>
<dbReference type="Proteomes" id="UP000324767">
    <property type="component" value="Unassembled WGS sequence"/>
</dbReference>
<evidence type="ECO:0000259" key="7">
    <source>
        <dbReference type="Pfam" id="PF12896"/>
    </source>
</evidence>
<dbReference type="Pfam" id="PF12894">
    <property type="entry name" value="ANAPC4_WD40"/>
    <property type="match status" value="1"/>
</dbReference>
<dbReference type="InterPro" id="IPR024977">
    <property type="entry name" value="Apc4-like_WD40_dom"/>
</dbReference>
<dbReference type="Gene3D" id="2.130.10.10">
    <property type="entry name" value="YVTN repeat-like/Quinoprotein amine dehydrogenase"/>
    <property type="match status" value="1"/>
</dbReference>
<dbReference type="GO" id="GO:0005680">
    <property type="term" value="C:anaphase-promoting complex"/>
    <property type="evidence" value="ECO:0007669"/>
    <property type="project" value="InterPro"/>
</dbReference>
<dbReference type="InterPro" id="IPR036322">
    <property type="entry name" value="WD40_repeat_dom_sf"/>
</dbReference>
<dbReference type="GO" id="GO:0034399">
    <property type="term" value="C:nuclear periphery"/>
    <property type="evidence" value="ECO:0007669"/>
    <property type="project" value="TreeGrafter"/>
</dbReference>
<dbReference type="AlphaFoldDB" id="A0A5M8PRF8"/>
<feature type="domain" description="Anaphase-promoting complex subunit 4 long" evidence="7">
    <location>
        <begin position="283"/>
        <end position="380"/>
    </location>
</feature>
<dbReference type="PANTHER" id="PTHR13260">
    <property type="entry name" value="ANAPHASE PROMOTING COMPLEX SUBUNIT 4 APC4"/>
    <property type="match status" value="1"/>
</dbReference>
<dbReference type="OrthoDB" id="2110451at2759"/>
<evidence type="ECO:0000313" key="9">
    <source>
        <dbReference type="Proteomes" id="UP000324767"/>
    </source>
</evidence>
<evidence type="ECO:0000259" key="6">
    <source>
        <dbReference type="Pfam" id="PF12894"/>
    </source>
</evidence>
<dbReference type="PANTHER" id="PTHR13260:SF0">
    <property type="entry name" value="ANAPHASE-PROMOTING COMPLEX SUBUNIT 4"/>
    <property type="match status" value="1"/>
</dbReference>
<comment type="caution">
    <text evidence="8">The sequence shown here is derived from an EMBL/GenBank/DDBJ whole genome shotgun (WGS) entry which is preliminary data.</text>
</comment>
<dbReference type="Pfam" id="PF12896">
    <property type="entry name" value="ANAPC4"/>
    <property type="match status" value="1"/>
</dbReference>
<name>A0A5M8PRF8_9LECA</name>
<sequence>MMAVVNMPPNIGNGPLLSMLAEKVMPVAINPNHVAYCPTMDLVALATVDEQVHVFRLNGQRVFGIANKDSTCKVNQIRWKPNGRILAAAFSDHVVRLIDAHSGKAAHQLDCSTHSLAQVCCLGWGLNFTDAESVKRRLQDVGDDATLDDILSQTVRVYATDAVSDLPRDLAYLDVEGALPKLSVLSSGGKEDDIFSSRTSLDAMFHPASTKTDDSADVLVVGFDDGTIHLSIFDFFEIGSFNLRLGNPDLAESRPLLHCSHPFYSSHLLLVSTTNSDRETLCLVPLDLRLISSSGRYLAMLASKSTQLHNVLRYIVQVQTQMYQEFQASQDLPGKFIRNIEETLQEKCDCSWTQAAYHLVVTGNCSPQVKEWLVDELGERVDYSEVC</sequence>
<evidence type="ECO:0000313" key="8">
    <source>
        <dbReference type="EMBL" id="KAA6412109.1"/>
    </source>
</evidence>
<evidence type="ECO:0000256" key="4">
    <source>
        <dbReference type="ARBA" id="ARBA00022786"/>
    </source>
</evidence>
<keyword evidence="4" id="KW-0833">Ubl conjugation pathway</keyword>
<organism evidence="8 9">
    <name type="scientific">Lasallia pustulata</name>
    <dbReference type="NCBI Taxonomy" id="136370"/>
    <lineage>
        <taxon>Eukaryota</taxon>
        <taxon>Fungi</taxon>
        <taxon>Dikarya</taxon>
        <taxon>Ascomycota</taxon>
        <taxon>Pezizomycotina</taxon>
        <taxon>Lecanoromycetes</taxon>
        <taxon>OSLEUM clade</taxon>
        <taxon>Umbilicariomycetidae</taxon>
        <taxon>Umbilicariales</taxon>
        <taxon>Umbilicariaceae</taxon>
        <taxon>Lasallia</taxon>
    </lineage>
</organism>
<accession>A0A5M8PRF8</accession>
<dbReference type="GO" id="GO:0051301">
    <property type="term" value="P:cell division"/>
    <property type="evidence" value="ECO:0007669"/>
    <property type="project" value="UniProtKB-KW"/>
</dbReference>
<reference evidence="8 9" key="1">
    <citation type="submission" date="2019-09" db="EMBL/GenBank/DDBJ databases">
        <title>The hologenome of the rock-dwelling lichen Lasallia pustulata.</title>
        <authorList>
            <person name="Greshake Tzovaras B."/>
            <person name="Segers F."/>
            <person name="Bicker A."/>
            <person name="Dal Grande F."/>
            <person name="Otte J."/>
            <person name="Hankeln T."/>
            <person name="Schmitt I."/>
            <person name="Ebersberger I."/>
        </authorList>
    </citation>
    <scope>NUCLEOTIDE SEQUENCE [LARGE SCALE GENOMIC DNA]</scope>
    <source>
        <strain evidence="8">A1-1</strain>
    </source>
</reference>
<evidence type="ECO:0000256" key="2">
    <source>
        <dbReference type="ARBA" id="ARBA00022618"/>
    </source>
</evidence>
<dbReference type="SUPFAM" id="SSF50978">
    <property type="entry name" value="WD40 repeat-like"/>
    <property type="match status" value="1"/>
</dbReference>
<dbReference type="InterPro" id="IPR024789">
    <property type="entry name" value="APC4"/>
</dbReference>
<dbReference type="GO" id="GO:0031145">
    <property type="term" value="P:anaphase-promoting complex-dependent catabolic process"/>
    <property type="evidence" value="ECO:0007669"/>
    <property type="project" value="InterPro"/>
</dbReference>